<dbReference type="AlphaFoldDB" id="A0A8J5HD89"/>
<evidence type="ECO:0000256" key="1">
    <source>
        <dbReference type="SAM" id="MobiDB-lite"/>
    </source>
</evidence>
<name>A0A8J5HD89_ZINOF</name>
<feature type="compositionally biased region" description="Low complexity" evidence="1">
    <location>
        <begin position="149"/>
        <end position="176"/>
    </location>
</feature>
<protein>
    <submittedName>
        <fullName evidence="2">Uncharacterized protein</fullName>
    </submittedName>
</protein>
<accession>A0A8J5HD89</accession>
<evidence type="ECO:0000313" key="3">
    <source>
        <dbReference type="Proteomes" id="UP000734854"/>
    </source>
</evidence>
<keyword evidence="3" id="KW-1185">Reference proteome</keyword>
<dbReference type="Proteomes" id="UP000734854">
    <property type="component" value="Unassembled WGS sequence"/>
</dbReference>
<organism evidence="2 3">
    <name type="scientific">Zingiber officinale</name>
    <name type="common">Ginger</name>
    <name type="synonym">Amomum zingiber</name>
    <dbReference type="NCBI Taxonomy" id="94328"/>
    <lineage>
        <taxon>Eukaryota</taxon>
        <taxon>Viridiplantae</taxon>
        <taxon>Streptophyta</taxon>
        <taxon>Embryophyta</taxon>
        <taxon>Tracheophyta</taxon>
        <taxon>Spermatophyta</taxon>
        <taxon>Magnoliopsida</taxon>
        <taxon>Liliopsida</taxon>
        <taxon>Zingiberales</taxon>
        <taxon>Zingiberaceae</taxon>
        <taxon>Zingiber</taxon>
    </lineage>
</organism>
<gene>
    <name evidence="2" type="ORF">ZIOFF_018731</name>
</gene>
<comment type="caution">
    <text evidence="2">The sequence shown here is derived from an EMBL/GenBank/DDBJ whole genome shotgun (WGS) entry which is preliminary data.</text>
</comment>
<evidence type="ECO:0000313" key="2">
    <source>
        <dbReference type="EMBL" id="KAG6521606.1"/>
    </source>
</evidence>
<reference evidence="2 3" key="1">
    <citation type="submission" date="2020-08" db="EMBL/GenBank/DDBJ databases">
        <title>Plant Genome Project.</title>
        <authorList>
            <person name="Zhang R.-G."/>
        </authorList>
    </citation>
    <scope>NUCLEOTIDE SEQUENCE [LARGE SCALE GENOMIC DNA]</scope>
    <source>
        <tissue evidence="2">Rhizome</tissue>
    </source>
</reference>
<feature type="region of interest" description="Disordered" evidence="1">
    <location>
        <begin position="149"/>
        <end position="196"/>
    </location>
</feature>
<proteinExistence type="predicted"/>
<dbReference type="EMBL" id="JACMSC010000005">
    <property type="protein sequence ID" value="KAG6521606.1"/>
    <property type="molecule type" value="Genomic_DNA"/>
</dbReference>
<dbReference type="InterPro" id="IPR036869">
    <property type="entry name" value="J_dom_sf"/>
</dbReference>
<dbReference type="SUPFAM" id="SSF46565">
    <property type="entry name" value="Chaperone J-domain"/>
    <property type="match status" value="1"/>
</dbReference>
<sequence>MMPPCLVAIAGGLSLPPCRHLGRSVLHSLRKFFDTLFSPLTFPNPKLLSSYDLPPPPPPTFLQKPSEGVRGGILGAPSSSFPLCSSPSPDSRSHCRFGAPDFTLSPGTLYDVLDVAAATSGLEIMVAYWRLAGACHPDAVVAADRLTSSCGSTRPTRRSPTWTSAPSMIEGSSSSIGDGGRSILPDHRIPSTSADISRERGRWTSADRIIFDLAKQPLPISILDMEAVRMAAIMSKNMEAVRMSESFTAKIYQITVNISTSFPGGKVKAEAL</sequence>